<keyword evidence="3" id="KW-0328">Glycosyltransferase</keyword>
<dbReference type="EMBL" id="UINC01000899">
    <property type="protein sequence ID" value="SUZ62959.1"/>
    <property type="molecule type" value="Genomic_DNA"/>
</dbReference>
<evidence type="ECO:0000256" key="1">
    <source>
        <dbReference type="ARBA" id="ARBA00004141"/>
    </source>
</evidence>
<proteinExistence type="inferred from homology"/>
<feature type="transmembrane region" description="Helical" evidence="11">
    <location>
        <begin position="129"/>
        <end position="157"/>
    </location>
</feature>
<evidence type="ECO:0008006" key="13">
    <source>
        <dbReference type="Google" id="ProtNLM"/>
    </source>
</evidence>
<feature type="transmembrane region" description="Helical" evidence="11">
    <location>
        <begin position="40"/>
        <end position="57"/>
    </location>
</feature>
<evidence type="ECO:0000256" key="11">
    <source>
        <dbReference type="SAM" id="Phobius"/>
    </source>
</evidence>
<evidence type="ECO:0000256" key="3">
    <source>
        <dbReference type="ARBA" id="ARBA00022676"/>
    </source>
</evidence>
<dbReference type="NCBIfam" id="NF037961">
    <property type="entry name" value="RodA_shape"/>
    <property type="match status" value="1"/>
</dbReference>
<dbReference type="GO" id="GO:0015648">
    <property type="term" value="F:lipid-linked peptidoglycan transporter activity"/>
    <property type="evidence" value="ECO:0007669"/>
    <property type="project" value="TreeGrafter"/>
</dbReference>
<dbReference type="InterPro" id="IPR011923">
    <property type="entry name" value="RodA/MrdB"/>
</dbReference>
<dbReference type="PROSITE" id="PS00428">
    <property type="entry name" value="FTSW_RODA_SPOVE"/>
    <property type="match status" value="1"/>
</dbReference>
<reference evidence="12" key="1">
    <citation type="submission" date="2018-05" db="EMBL/GenBank/DDBJ databases">
        <authorList>
            <person name="Lanie J.A."/>
            <person name="Ng W.-L."/>
            <person name="Kazmierczak K.M."/>
            <person name="Andrzejewski T.M."/>
            <person name="Davidsen T.M."/>
            <person name="Wayne K.J."/>
            <person name="Tettelin H."/>
            <person name="Glass J.I."/>
            <person name="Rusch D."/>
            <person name="Podicherti R."/>
            <person name="Tsui H.-C.T."/>
            <person name="Winkler M.E."/>
        </authorList>
    </citation>
    <scope>NUCLEOTIDE SEQUENCE</scope>
</reference>
<name>A0A381P9R9_9ZZZZ</name>
<feature type="transmembrane region" description="Helical" evidence="11">
    <location>
        <begin position="302"/>
        <end position="323"/>
    </location>
</feature>
<evidence type="ECO:0000256" key="2">
    <source>
        <dbReference type="ARBA" id="ARBA00022475"/>
    </source>
</evidence>
<sequence length="333" mass="36867">MYSAVSGDSDVWRSQIFRILIAIFAMLFVAQIPSDVLLRWAPWIYLISLVILSLVLFQGEIGQGAQRWLDIGIRFQPSEIMKIAVPMMVAWYLHDKILPPNLWQLLIILSMVFIPTYLIAKQPDLGTSLLIASSGLLVIFLSGISIKSIISMMLLAIPGSIFLWKNMYEFQRQRVIMLFNPESDALGSGYNIIQSKIAIGSGGVFGKGWLNGTQSQLEFLPEKNTDFIFAVIGEELGLLGTLSLLFLYMLVIGRGIYIAAQARDTFSRLLAGSISITFFIYVFVNTAMVTGLIPVVGVPLPLISYGGSSMVSLMIGFGILMSIQSHQKLIVQK</sequence>
<dbReference type="GO" id="GO:0032153">
    <property type="term" value="C:cell division site"/>
    <property type="evidence" value="ECO:0007669"/>
    <property type="project" value="TreeGrafter"/>
</dbReference>
<dbReference type="PANTHER" id="PTHR30474">
    <property type="entry name" value="CELL CYCLE PROTEIN"/>
    <property type="match status" value="1"/>
</dbReference>
<keyword evidence="6" id="KW-0133">Cell shape</keyword>
<keyword evidence="8 11" id="KW-1133">Transmembrane helix</keyword>
<dbReference type="GO" id="GO:0009252">
    <property type="term" value="P:peptidoglycan biosynthetic process"/>
    <property type="evidence" value="ECO:0007669"/>
    <property type="project" value="UniProtKB-KW"/>
</dbReference>
<feature type="transmembrane region" description="Helical" evidence="11">
    <location>
        <begin position="269"/>
        <end position="296"/>
    </location>
</feature>
<evidence type="ECO:0000256" key="6">
    <source>
        <dbReference type="ARBA" id="ARBA00022960"/>
    </source>
</evidence>
<dbReference type="GO" id="GO:0016757">
    <property type="term" value="F:glycosyltransferase activity"/>
    <property type="evidence" value="ECO:0007669"/>
    <property type="project" value="UniProtKB-KW"/>
</dbReference>
<keyword evidence="10" id="KW-0961">Cell wall biogenesis/degradation</keyword>
<dbReference type="NCBIfam" id="TIGR02210">
    <property type="entry name" value="rodA_shape"/>
    <property type="match status" value="1"/>
</dbReference>
<feature type="transmembrane region" description="Helical" evidence="11">
    <location>
        <begin position="16"/>
        <end position="34"/>
    </location>
</feature>
<dbReference type="InterPro" id="IPR001182">
    <property type="entry name" value="FtsW/RodA"/>
</dbReference>
<dbReference type="PANTHER" id="PTHR30474:SF1">
    <property type="entry name" value="PEPTIDOGLYCAN GLYCOSYLTRANSFERASE MRDB"/>
    <property type="match status" value="1"/>
</dbReference>
<evidence type="ECO:0000256" key="9">
    <source>
        <dbReference type="ARBA" id="ARBA00023136"/>
    </source>
</evidence>
<dbReference type="GO" id="GO:0008360">
    <property type="term" value="P:regulation of cell shape"/>
    <property type="evidence" value="ECO:0007669"/>
    <property type="project" value="UniProtKB-KW"/>
</dbReference>
<keyword evidence="7" id="KW-0573">Peptidoglycan synthesis</keyword>
<dbReference type="AlphaFoldDB" id="A0A381P9R9"/>
<evidence type="ECO:0000256" key="8">
    <source>
        <dbReference type="ARBA" id="ARBA00022989"/>
    </source>
</evidence>
<comment type="subcellular location">
    <subcellularLocation>
        <location evidence="1">Membrane</location>
        <topology evidence="1">Multi-pass membrane protein</topology>
    </subcellularLocation>
</comment>
<feature type="transmembrane region" description="Helical" evidence="11">
    <location>
        <begin position="236"/>
        <end position="257"/>
    </location>
</feature>
<dbReference type="GO" id="GO:0005886">
    <property type="term" value="C:plasma membrane"/>
    <property type="evidence" value="ECO:0007669"/>
    <property type="project" value="TreeGrafter"/>
</dbReference>
<dbReference type="HAMAP" id="MF_02079">
    <property type="entry name" value="PGT_RodA"/>
    <property type="match status" value="1"/>
</dbReference>
<dbReference type="GO" id="GO:0071555">
    <property type="term" value="P:cell wall organization"/>
    <property type="evidence" value="ECO:0007669"/>
    <property type="project" value="UniProtKB-KW"/>
</dbReference>
<evidence type="ECO:0000256" key="10">
    <source>
        <dbReference type="ARBA" id="ARBA00023316"/>
    </source>
</evidence>
<keyword evidence="5 11" id="KW-0812">Transmembrane</keyword>
<keyword evidence="2" id="KW-1003">Cell membrane</keyword>
<dbReference type="Pfam" id="PF01098">
    <property type="entry name" value="FTSW_RODA_SPOVE"/>
    <property type="match status" value="1"/>
</dbReference>
<accession>A0A381P9R9</accession>
<keyword evidence="4" id="KW-0808">Transferase</keyword>
<evidence type="ECO:0000256" key="4">
    <source>
        <dbReference type="ARBA" id="ARBA00022679"/>
    </source>
</evidence>
<evidence type="ECO:0000256" key="7">
    <source>
        <dbReference type="ARBA" id="ARBA00022984"/>
    </source>
</evidence>
<dbReference type="InterPro" id="IPR018365">
    <property type="entry name" value="Cell_cycle_FtsW-rel_CS"/>
</dbReference>
<protein>
    <recommendedName>
        <fullName evidence="13">Rod shape-determining protein RodA</fullName>
    </recommendedName>
</protein>
<organism evidence="12">
    <name type="scientific">marine metagenome</name>
    <dbReference type="NCBI Taxonomy" id="408172"/>
    <lineage>
        <taxon>unclassified sequences</taxon>
        <taxon>metagenomes</taxon>
        <taxon>ecological metagenomes</taxon>
    </lineage>
</organism>
<keyword evidence="9 11" id="KW-0472">Membrane</keyword>
<gene>
    <name evidence="12" type="ORF">METZ01_LOCUS15813</name>
</gene>
<dbReference type="GO" id="GO:0051301">
    <property type="term" value="P:cell division"/>
    <property type="evidence" value="ECO:0007669"/>
    <property type="project" value="InterPro"/>
</dbReference>
<evidence type="ECO:0000256" key="5">
    <source>
        <dbReference type="ARBA" id="ARBA00022692"/>
    </source>
</evidence>
<evidence type="ECO:0000313" key="12">
    <source>
        <dbReference type="EMBL" id="SUZ62959.1"/>
    </source>
</evidence>
<feature type="transmembrane region" description="Helical" evidence="11">
    <location>
        <begin position="100"/>
        <end position="120"/>
    </location>
</feature>